<dbReference type="Proteomes" id="UP000036168">
    <property type="component" value="Unassembled WGS sequence"/>
</dbReference>
<gene>
    <name evidence="1" type="ORF">AB447_219325</name>
    <name evidence="2" type="ORF">P8828_25340</name>
</gene>
<dbReference type="PATRIC" id="fig|1664069.3.peg.5424"/>
<dbReference type="KEGG" id="bgy:BGLY_1558"/>
<dbReference type="AlphaFoldDB" id="A0A0J6H8E4"/>
<proteinExistence type="predicted"/>
<protein>
    <submittedName>
        <fullName evidence="1">Uncharacterized protein</fullName>
    </submittedName>
</protein>
<organism evidence="1 3">
    <name type="scientific">Bacillus glycinifermentans</name>
    <dbReference type="NCBI Taxonomy" id="1664069"/>
    <lineage>
        <taxon>Bacteria</taxon>
        <taxon>Bacillati</taxon>
        <taxon>Bacillota</taxon>
        <taxon>Bacilli</taxon>
        <taxon>Bacillales</taxon>
        <taxon>Bacillaceae</taxon>
        <taxon>Bacillus</taxon>
    </lineage>
</organism>
<evidence type="ECO:0000313" key="1">
    <source>
        <dbReference type="EMBL" id="KRT93532.1"/>
    </source>
</evidence>
<dbReference type="STRING" id="1664069.BGLY_1558"/>
<accession>A0A0J6H8E4</accession>
<reference evidence="1" key="2">
    <citation type="submission" date="2015-10" db="EMBL/GenBank/DDBJ databases">
        <authorList>
            <person name="Dunlap C."/>
        </authorList>
    </citation>
    <scope>NUCLEOTIDE SEQUENCE</scope>
    <source>
        <strain evidence="1">GO-13</strain>
    </source>
</reference>
<evidence type="ECO:0000313" key="2">
    <source>
        <dbReference type="EMBL" id="MEC0488068.1"/>
    </source>
</evidence>
<evidence type="ECO:0000313" key="3">
    <source>
        <dbReference type="Proteomes" id="UP000036168"/>
    </source>
</evidence>
<reference evidence="2 4" key="3">
    <citation type="submission" date="2023-03" db="EMBL/GenBank/DDBJ databases">
        <title>Agriculturally important microbes genome sequencing.</title>
        <authorList>
            <person name="Dunlap C."/>
        </authorList>
    </citation>
    <scope>NUCLEOTIDE SEQUENCE [LARGE SCALE GENOMIC DNA]</scope>
    <source>
        <strain evidence="2 4">CBP-3203</strain>
    </source>
</reference>
<dbReference type="RefSeq" id="WP_048355856.1">
    <property type="nucleotide sequence ID" value="NZ_CP023481.1"/>
</dbReference>
<accession>A0A0J6DXY7</accession>
<comment type="caution">
    <text evidence="1">The sequence shown here is derived from an EMBL/GenBank/DDBJ whole genome shotgun (WGS) entry which is preliminary data.</text>
</comment>
<dbReference type="Proteomes" id="UP001341297">
    <property type="component" value="Unassembled WGS sequence"/>
</dbReference>
<dbReference type="EMBL" id="LECW02000021">
    <property type="protein sequence ID" value="KRT93532.1"/>
    <property type="molecule type" value="Genomic_DNA"/>
</dbReference>
<reference evidence="1 3" key="1">
    <citation type="journal article" date="2015" name="Int. J. Syst. Evol. Microbiol.">
        <title>Bacillus glycinifermentans sp. nov., isolated from fermented soybean paste.</title>
        <authorList>
            <person name="Kim S.J."/>
            <person name="Dunlap C.A."/>
            <person name="Kwon S.W."/>
            <person name="Rooney A.P."/>
        </authorList>
    </citation>
    <scope>NUCLEOTIDE SEQUENCE [LARGE SCALE GENOMIC DNA]</scope>
    <source>
        <strain evidence="1 3">GO-13</strain>
    </source>
</reference>
<evidence type="ECO:0000313" key="4">
    <source>
        <dbReference type="Proteomes" id="UP001341297"/>
    </source>
</evidence>
<name>A0A0J6H8E4_9BACI</name>
<dbReference type="OrthoDB" id="2900662at2"/>
<sequence>MHVLFYDENFKYDGEADIEINTEEGEELPPNCTTALIPAGLYDPKYDPKKGVWVESATQDYIDSVKPPAPKPSEIEVLSQQVADLYYLIAMGGA</sequence>
<keyword evidence="4" id="KW-1185">Reference proteome</keyword>
<dbReference type="EMBL" id="JARRTL010000068">
    <property type="protein sequence ID" value="MEC0488068.1"/>
    <property type="molecule type" value="Genomic_DNA"/>
</dbReference>